<evidence type="ECO:0000256" key="3">
    <source>
        <dbReference type="ARBA" id="ARBA00022729"/>
    </source>
</evidence>
<dbReference type="GO" id="GO:0006508">
    <property type="term" value="P:proteolysis"/>
    <property type="evidence" value="ECO:0007669"/>
    <property type="project" value="UniProtKB-KW"/>
</dbReference>
<dbReference type="AlphaFoldDB" id="A0A6N2MFK8"/>
<dbReference type="PANTHER" id="PTHR13683">
    <property type="entry name" value="ASPARTYL PROTEASES"/>
    <property type="match status" value="1"/>
</dbReference>
<feature type="chain" id="PRO_5026820977" description="Peptidase A1 domain-containing protein" evidence="5">
    <location>
        <begin position="21"/>
        <end position="385"/>
    </location>
</feature>
<dbReference type="Gene3D" id="2.40.70.10">
    <property type="entry name" value="Acid Proteases"/>
    <property type="match status" value="2"/>
</dbReference>
<evidence type="ECO:0000256" key="4">
    <source>
        <dbReference type="ARBA" id="ARBA00022801"/>
    </source>
</evidence>
<keyword evidence="3 5" id="KW-0732">Signal</keyword>
<dbReference type="SUPFAM" id="SSF50630">
    <property type="entry name" value="Acid proteases"/>
    <property type="match status" value="1"/>
</dbReference>
<dbReference type="Pfam" id="PF14541">
    <property type="entry name" value="TAXi_C"/>
    <property type="match status" value="1"/>
</dbReference>
<dbReference type="InterPro" id="IPR033121">
    <property type="entry name" value="PEPTIDASE_A1"/>
</dbReference>
<feature type="domain" description="Peptidase A1" evidence="6">
    <location>
        <begin position="12"/>
        <end position="381"/>
    </location>
</feature>
<dbReference type="InterPro" id="IPR021109">
    <property type="entry name" value="Peptidase_aspartic_dom_sf"/>
</dbReference>
<proteinExistence type="inferred from homology"/>
<evidence type="ECO:0000256" key="1">
    <source>
        <dbReference type="ARBA" id="ARBA00007447"/>
    </source>
</evidence>
<protein>
    <recommendedName>
        <fullName evidence="6">Peptidase A1 domain-containing protein</fullName>
    </recommendedName>
</protein>
<reference evidence="7" key="1">
    <citation type="submission" date="2019-03" db="EMBL/GenBank/DDBJ databases">
        <authorList>
            <person name="Mank J."/>
            <person name="Almeida P."/>
        </authorList>
    </citation>
    <scope>NUCLEOTIDE SEQUENCE</scope>
    <source>
        <strain evidence="7">78183</strain>
    </source>
</reference>
<keyword evidence="2" id="KW-0645">Protease</keyword>
<evidence type="ECO:0000313" key="7">
    <source>
        <dbReference type="EMBL" id="VFU51339.1"/>
    </source>
</evidence>
<name>A0A6N2MFK8_SALVM</name>
<organism evidence="7">
    <name type="scientific">Salix viminalis</name>
    <name type="common">Common osier</name>
    <name type="synonym">Basket willow</name>
    <dbReference type="NCBI Taxonomy" id="40686"/>
    <lineage>
        <taxon>Eukaryota</taxon>
        <taxon>Viridiplantae</taxon>
        <taxon>Streptophyta</taxon>
        <taxon>Embryophyta</taxon>
        <taxon>Tracheophyta</taxon>
        <taxon>Spermatophyta</taxon>
        <taxon>Magnoliopsida</taxon>
        <taxon>eudicotyledons</taxon>
        <taxon>Gunneridae</taxon>
        <taxon>Pentapetalae</taxon>
        <taxon>rosids</taxon>
        <taxon>fabids</taxon>
        <taxon>Malpighiales</taxon>
        <taxon>Salicaceae</taxon>
        <taxon>Saliceae</taxon>
        <taxon>Salix</taxon>
    </lineage>
</organism>
<feature type="signal peptide" evidence="5">
    <location>
        <begin position="1"/>
        <end position="20"/>
    </location>
</feature>
<keyword evidence="4" id="KW-0378">Hydrolase</keyword>
<dbReference type="FunFam" id="2.40.70.10:FF:000010">
    <property type="entry name" value="Aspartyl protease family protein 2"/>
    <property type="match status" value="1"/>
</dbReference>
<dbReference type="EMBL" id="CAADRP010001753">
    <property type="protein sequence ID" value="VFU51339.1"/>
    <property type="molecule type" value="Genomic_DNA"/>
</dbReference>
<dbReference type="GO" id="GO:0004190">
    <property type="term" value="F:aspartic-type endopeptidase activity"/>
    <property type="evidence" value="ECO:0007669"/>
    <property type="project" value="InterPro"/>
</dbReference>
<evidence type="ECO:0000256" key="5">
    <source>
        <dbReference type="SAM" id="SignalP"/>
    </source>
</evidence>
<dbReference type="PANTHER" id="PTHR13683:SF775">
    <property type="entry name" value="EUKARYOTIC ASPARTYL PROTEASE FAMILY PROTEIN"/>
    <property type="match status" value="1"/>
</dbReference>
<comment type="similarity">
    <text evidence="1">Belongs to the peptidase A1 family.</text>
</comment>
<dbReference type="InterPro" id="IPR032799">
    <property type="entry name" value="TAXi_C"/>
</dbReference>
<sequence>MGFLLYALFSLFFISPSVSSSRTLAPEPSKTTVLDVSASIQKTINIFSSNTKTSLFNQQEKETTSSELTVELHSRTSLQKTTHTDYKSLTLSRLQRDSARVKSLLTRVDLAINSVSASDLKPLETGSEFKSEALQSSVISGASQGSGEYFSRVGIGNQRVKLIYLFIGAAGLLGLGGGSLSFPSQINAKSFSYCLVDRDSESASTLQFNSTIPPNTVTAPLIKNHQLDTFYYVGLTGLSVGGEQVSIPESAFQIDESGNGGVIVDSGTAITRLQTDVYNSLRDAFARGTKDLPSANGITLFDTCYNLSSRGNVEVPTVSFHFPDGKSLPLPAKNYMVPLDSEGTFCFAFAPTASSLSIIGNVQQQGTRVVYDLVDSLVGFVPDKC</sequence>
<accession>A0A6N2MFK8</accession>
<evidence type="ECO:0000259" key="6">
    <source>
        <dbReference type="PROSITE" id="PS51767"/>
    </source>
</evidence>
<dbReference type="PROSITE" id="PS51767">
    <property type="entry name" value="PEPTIDASE_A1"/>
    <property type="match status" value="1"/>
</dbReference>
<gene>
    <name evidence="7" type="ORF">SVIM_LOCUS346732</name>
</gene>
<dbReference type="Pfam" id="PF14543">
    <property type="entry name" value="TAXi_N"/>
    <property type="match status" value="1"/>
</dbReference>
<evidence type="ECO:0000256" key="2">
    <source>
        <dbReference type="ARBA" id="ARBA00022670"/>
    </source>
</evidence>
<dbReference type="InterPro" id="IPR001461">
    <property type="entry name" value="Aspartic_peptidase_A1"/>
</dbReference>
<dbReference type="InterPro" id="IPR032861">
    <property type="entry name" value="TAXi_N"/>
</dbReference>